<keyword evidence="1" id="KW-1133">Transmembrane helix</keyword>
<dbReference type="Proteomes" id="UP001050691">
    <property type="component" value="Unassembled WGS sequence"/>
</dbReference>
<organism evidence="2 3">
    <name type="scientific">Clathrus columnatus</name>
    <dbReference type="NCBI Taxonomy" id="1419009"/>
    <lineage>
        <taxon>Eukaryota</taxon>
        <taxon>Fungi</taxon>
        <taxon>Dikarya</taxon>
        <taxon>Basidiomycota</taxon>
        <taxon>Agaricomycotina</taxon>
        <taxon>Agaricomycetes</taxon>
        <taxon>Phallomycetidae</taxon>
        <taxon>Phallales</taxon>
        <taxon>Clathraceae</taxon>
        <taxon>Clathrus</taxon>
    </lineage>
</organism>
<proteinExistence type="predicted"/>
<name>A0AAV4ZYH2_9AGAM</name>
<evidence type="ECO:0000313" key="3">
    <source>
        <dbReference type="Proteomes" id="UP001050691"/>
    </source>
</evidence>
<sequence>MTIPETSICNDLVLSDDTISLLPLIGVQAYLIVIALTINITLVLSDVLAFLAVIRQVWGLWREKRRLGLQTNVDLVTLLLKQGILRFSFVLFMSTTGVLIEYGLGFDYAIVQNVLSSILVCEFTLDLRRRNAEESIPNQSMLVLPNISFRDNPVQSIRSVFGRLHENIISEMGERNNVVAVDGPDQELELEERHRDAA</sequence>
<keyword evidence="1" id="KW-0812">Transmembrane</keyword>
<feature type="transmembrane region" description="Helical" evidence="1">
    <location>
        <begin position="29"/>
        <end position="54"/>
    </location>
</feature>
<evidence type="ECO:0000256" key="1">
    <source>
        <dbReference type="SAM" id="Phobius"/>
    </source>
</evidence>
<keyword evidence="3" id="KW-1185">Reference proteome</keyword>
<dbReference type="EMBL" id="BPWL01000001">
    <property type="protein sequence ID" value="GJJ05903.1"/>
    <property type="molecule type" value="Genomic_DNA"/>
</dbReference>
<evidence type="ECO:0000313" key="2">
    <source>
        <dbReference type="EMBL" id="GJJ05903.1"/>
    </source>
</evidence>
<comment type="caution">
    <text evidence="2">The sequence shown here is derived from an EMBL/GenBank/DDBJ whole genome shotgun (WGS) entry which is preliminary data.</text>
</comment>
<reference evidence="2" key="1">
    <citation type="submission" date="2021-10" db="EMBL/GenBank/DDBJ databases">
        <title>De novo Genome Assembly of Clathrus columnatus (Basidiomycota, Fungi) Using Illumina and Nanopore Sequence Data.</title>
        <authorList>
            <person name="Ogiso-Tanaka E."/>
            <person name="Itagaki H."/>
            <person name="Hosoya T."/>
            <person name="Hosaka K."/>
        </authorList>
    </citation>
    <scope>NUCLEOTIDE SEQUENCE</scope>
    <source>
        <strain evidence="2">MO-923</strain>
    </source>
</reference>
<keyword evidence="1" id="KW-0472">Membrane</keyword>
<accession>A0AAV4ZYH2</accession>
<protein>
    <submittedName>
        <fullName evidence="2">Uncharacterized protein</fullName>
    </submittedName>
</protein>
<feature type="transmembrane region" description="Helical" evidence="1">
    <location>
        <begin position="75"/>
        <end position="100"/>
    </location>
</feature>
<gene>
    <name evidence="2" type="ORF">Clacol_000090</name>
</gene>
<dbReference type="AlphaFoldDB" id="A0AAV4ZYH2"/>